<evidence type="ECO:0000256" key="6">
    <source>
        <dbReference type="ARBA" id="ARBA00022989"/>
    </source>
</evidence>
<evidence type="ECO:0000256" key="5">
    <source>
        <dbReference type="ARBA" id="ARBA00022970"/>
    </source>
</evidence>
<protein>
    <recommendedName>
        <fullName evidence="9">Cationic amino acid transporter C-terminal domain-containing protein</fullName>
    </recommendedName>
</protein>
<dbReference type="FunFam" id="1.20.1740.10:FF:000035">
    <property type="entry name" value="Cationic amino acid transporter 5"/>
    <property type="match status" value="1"/>
</dbReference>
<evidence type="ECO:0000256" key="3">
    <source>
        <dbReference type="ARBA" id="ARBA00022448"/>
    </source>
</evidence>
<reference evidence="10 11" key="1">
    <citation type="submission" date="2019-11" db="EMBL/GenBank/DDBJ databases">
        <title>Whole genome sequence of Oryza granulata.</title>
        <authorList>
            <person name="Li W."/>
        </authorList>
    </citation>
    <scope>NUCLEOTIDE SEQUENCE [LARGE SCALE GENOMIC DNA]</scope>
    <source>
        <strain evidence="11">cv. Menghai</strain>
        <tissue evidence="10">Leaf</tissue>
    </source>
</reference>
<feature type="transmembrane region" description="Helical" evidence="8">
    <location>
        <begin position="547"/>
        <end position="565"/>
    </location>
</feature>
<evidence type="ECO:0000313" key="11">
    <source>
        <dbReference type="Proteomes" id="UP000479710"/>
    </source>
</evidence>
<keyword evidence="11" id="KW-1185">Reference proteome</keyword>
<organism evidence="10 11">
    <name type="scientific">Oryza meyeriana var. granulata</name>
    <dbReference type="NCBI Taxonomy" id="110450"/>
    <lineage>
        <taxon>Eukaryota</taxon>
        <taxon>Viridiplantae</taxon>
        <taxon>Streptophyta</taxon>
        <taxon>Embryophyta</taxon>
        <taxon>Tracheophyta</taxon>
        <taxon>Spermatophyta</taxon>
        <taxon>Magnoliopsida</taxon>
        <taxon>Liliopsida</taxon>
        <taxon>Poales</taxon>
        <taxon>Poaceae</taxon>
        <taxon>BOP clade</taxon>
        <taxon>Oryzoideae</taxon>
        <taxon>Oryzeae</taxon>
        <taxon>Oryzinae</taxon>
        <taxon>Oryza</taxon>
        <taxon>Oryza meyeriana</taxon>
    </lineage>
</organism>
<gene>
    <name evidence="10" type="ORF">E2562_014941</name>
</gene>
<feature type="transmembrane region" description="Helical" evidence="8">
    <location>
        <begin position="490"/>
        <end position="513"/>
    </location>
</feature>
<comment type="subcellular location">
    <subcellularLocation>
        <location evidence="1">Membrane</location>
        <topology evidence="1">Multi-pass membrane protein</topology>
    </subcellularLocation>
</comment>
<comment type="similarity">
    <text evidence="2">Belongs to the amino acid-polyamine-organocation (APC) superfamily. Cationic amino acid transporter (CAT) (TC 2.A.3.3) family.</text>
</comment>
<keyword evidence="3" id="KW-0813">Transport</keyword>
<feature type="transmembrane region" description="Helical" evidence="8">
    <location>
        <begin position="465"/>
        <end position="484"/>
    </location>
</feature>
<feature type="transmembrane region" description="Helical" evidence="8">
    <location>
        <begin position="309"/>
        <end position="333"/>
    </location>
</feature>
<evidence type="ECO:0000256" key="2">
    <source>
        <dbReference type="ARBA" id="ARBA00008572"/>
    </source>
</evidence>
<evidence type="ECO:0000256" key="4">
    <source>
        <dbReference type="ARBA" id="ARBA00022692"/>
    </source>
</evidence>
<evidence type="ECO:0000256" key="8">
    <source>
        <dbReference type="SAM" id="Phobius"/>
    </source>
</evidence>
<evidence type="ECO:0000256" key="7">
    <source>
        <dbReference type="ARBA" id="ARBA00023136"/>
    </source>
</evidence>
<comment type="caution">
    <text evidence="10">The sequence shown here is derived from an EMBL/GenBank/DDBJ whole genome shotgun (WGS) entry which is preliminary data.</text>
</comment>
<dbReference type="Pfam" id="PF13906">
    <property type="entry name" value="AA_permease_C"/>
    <property type="match status" value="1"/>
</dbReference>
<feature type="transmembrane region" description="Helical" evidence="8">
    <location>
        <begin position="269"/>
        <end position="288"/>
    </location>
</feature>
<feature type="transmembrane region" description="Helical" evidence="8">
    <location>
        <begin position="353"/>
        <end position="376"/>
    </location>
</feature>
<keyword evidence="4 8" id="KW-0812">Transmembrane</keyword>
<feature type="domain" description="Cationic amino acid transporter C-terminal" evidence="9">
    <location>
        <begin position="520"/>
        <end position="569"/>
    </location>
</feature>
<feature type="transmembrane region" description="Helical" evidence="8">
    <location>
        <begin position="520"/>
        <end position="541"/>
    </location>
</feature>
<dbReference type="OrthoDB" id="3900342at2759"/>
<evidence type="ECO:0000256" key="1">
    <source>
        <dbReference type="ARBA" id="ARBA00004141"/>
    </source>
</evidence>
<dbReference type="Proteomes" id="UP000479710">
    <property type="component" value="Unassembled WGS sequence"/>
</dbReference>
<dbReference type="PANTHER" id="PTHR43243">
    <property type="entry name" value="INNER MEMBRANE TRANSPORTER YGJI-RELATED"/>
    <property type="match status" value="1"/>
</dbReference>
<sequence>MAPVEPPEEQYDGKSESAERGYWRWQKEDFFPEPSFASWGAYRSALAATPARFRDRFSGRSTDADELGELRHRSENEMRRCLTWWDLTWFGFGSVIGAGIFVLTGQEAHDHAGPAIVLSYVASGLSAMLSVFCYTEFAVEIPVAGGSFAYLRVELGDVAAFIAAANLILESIIGTAAVARSWTSYLASLINKPASALRIQTSLAEGYNELDPIAVVVIAVTATLAMLSAKGTSRVNWVASAVHVLVIAFVIVAGFLHAKTSNLTPFMPYGVPGVFRAAAIVYFAYGGFDNIATMAEETKNPSRDIPLGLLGSMSVITAIYCLMALVLSMMQPYTAIDRSAAYSVAFSNMGMQWAQYVVALGALKGMTTVLLVGALGQARYTTHIARSHIIPPVFALVHPRTGTPVHATMLIAVAGACIGFFSSLDVLSSLLSISTLFIFMMMATALLVRRYYVRGVTSRTHATRLVALLAVVIGSSAGIAAYWGVAPERWVGYTVLVPLWAAGTLGIQLLVPVARAPKVWGVPLVPWLPSLSIATNLFLMGSLGAQAFIRFGVCTAIMLLYYVLVGLHATYDVAHGACSDVDEEVYGDAADVDDPKAAAAAAATADGERADAKI</sequence>
<keyword evidence="5" id="KW-0029">Amino-acid transport</keyword>
<name>A0A6G1EIG2_9ORYZ</name>
<accession>A0A6G1EIG2</accession>
<evidence type="ECO:0000313" key="10">
    <source>
        <dbReference type="EMBL" id="KAF0924855.1"/>
    </source>
</evidence>
<feature type="transmembrane region" description="Helical" evidence="8">
    <location>
        <begin position="115"/>
        <end position="137"/>
    </location>
</feature>
<dbReference type="InterPro" id="IPR029485">
    <property type="entry name" value="CAT_C"/>
</dbReference>
<feature type="transmembrane region" description="Helical" evidence="8">
    <location>
        <begin position="236"/>
        <end position="257"/>
    </location>
</feature>
<dbReference type="EMBL" id="SPHZ02000003">
    <property type="protein sequence ID" value="KAF0924855.1"/>
    <property type="molecule type" value="Genomic_DNA"/>
</dbReference>
<evidence type="ECO:0000259" key="9">
    <source>
        <dbReference type="Pfam" id="PF13906"/>
    </source>
</evidence>
<dbReference type="Pfam" id="PF13520">
    <property type="entry name" value="AA_permease_2"/>
    <property type="match status" value="1"/>
</dbReference>
<feature type="transmembrane region" description="Helical" evidence="8">
    <location>
        <begin position="212"/>
        <end position="229"/>
    </location>
</feature>
<feature type="transmembrane region" description="Helical" evidence="8">
    <location>
        <begin position="405"/>
        <end position="424"/>
    </location>
</feature>
<keyword evidence="6 8" id="KW-1133">Transmembrane helix</keyword>
<keyword evidence="7 8" id="KW-0472">Membrane</keyword>
<feature type="transmembrane region" description="Helical" evidence="8">
    <location>
        <begin position="430"/>
        <end position="453"/>
    </location>
</feature>
<dbReference type="InterPro" id="IPR002293">
    <property type="entry name" value="AA/rel_permease1"/>
</dbReference>
<dbReference type="GO" id="GO:0005886">
    <property type="term" value="C:plasma membrane"/>
    <property type="evidence" value="ECO:0007669"/>
    <property type="project" value="TreeGrafter"/>
</dbReference>
<dbReference type="PANTHER" id="PTHR43243:SF22">
    <property type="entry name" value="CATIONIC AMINO ACID TRANSPORTER 5"/>
    <property type="match status" value="1"/>
</dbReference>
<dbReference type="Gene3D" id="1.20.1740.10">
    <property type="entry name" value="Amino acid/polyamine transporter I"/>
    <property type="match status" value="1"/>
</dbReference>
<feature type="transmembrane region" description="Helical" evidence="8">
    <location>
        <begin position="158"/>
        <end position="179"/>
    </location>
</feature>
<feature type="transmembrane region" description="Helical" evidence="8">
    <location>
        <begin position="81"/>
        <end position="103"/>
    </location>
</feature>
<proteinExistence type="inferred from homology"/>
<dbReference type="GO" id="GO:0015189">
    <property type="term" value="F:L-lysine transmembrane transporter activity"/>
    <property type="evidence" value="ECO:0007669"/>
    <property type="project" value="TreeGrafter"/>
</dbReference>
<dbReference type="GO" id="GO:0005313">
    <property type="term" value="F:L-glutamate transmembrane transporter activity"/>
    <property type="evidence" value="ECO:0007669"/>
    <property type="project" value="TreeGrafter"/>
</dbReference>
<dbReference type="AlphaFoldDB" id="A0A6G1EIG2"/>